<protein>
    <submittedName>
        <fullName evidence="1">Uncharacterized protein</fullName>
    </submittedName>
</protein>
<accession>A0ACC3C4M5</accession>
<organism evidence="1 2">
    <name type="scientific">Pyropia yezoensis</name>
    <name type="common">Susabi-nori</name>
    <name type="synonym">Porphyra yezoensis</name>
    <dbReference type="NCBI Taxonomy" id="2788"/>
    <lineage>
        <taxon>Eukaryota</taxon>
        <taxon>Rhodophyta</taxon>
        <taxon>Bangiophyceae</taxon>
        <taxon>Bangiales</taxon>
        <taxon>Bangiaceae</taxon>
        <taxon>Pyropia</taxon>
    </lineage>
</organism>
<gene>
    <name evidence="1" type="ORF">I4F81_007305</name>
</gene>
<evidence type="ECO:0000313" key="1">
    <source>
        <dbReference type="EMBL" id="KAK1864762.1"/>
    </source>
</evidence>
<reference evidence="1" key="1">
    <citation type="submission" date="2019-11" db="EMBL/GenBank/DDBJ databases">
        <title>Nori genome reveals adaptations in red seaweeds to the harsh intertidal environment.</title>
        <authorList>
            <person name="Wang D."/>
            <person name="Mao Y."/>
        </authorList>
    </citation>
    <scope>NUCLEOTIDE SEQUENCE</scope>
    <source>
        <tissue evidence="1">Gametophyte</tissue>
    </source>
</reference>
<dbReference type="Proteomes" id="UP000798662">
    <property type="component" value="Chromosome 2"/>
</dbReference>
<evidence type="ECO:0000313" key="2">
    <source>
        <dbReference type="Proteomes" id="UP000798662"/>
    </source>
</evidence>
<name>A0ACC3C4M5_PYRYE</name>
<dbReference type="EMBL" id="CM020619">
    <property type="protein sequence ID" value="KAK1864762.1"/>
    <property type="molecule type" value="Genomic_DNA"/>
</dbReference>
<proteinExistence type="predicted"/>
<sequence length="792" mass="77637">MTPPSSTAPAAAFLPPAPLPPAGTGAATVGAFAPAARSAASARGAAVSTPAGRRRVRCGPAAAGSGRAAVLSLAVVGSGGSGGGDAPPLGAVAAGEAQAAGVAAADGWSAAAADVPDASGWVDAPDTDDDGGVGGGWAEEEEVDVPGLAADGGDWADDDGSYVADAGADAELFKDDEDDHLDDADAFAPPVDTAAPSPFSGGVRSDGPAGLDGASAAAAAAELVGTVSGSTSVLGVTNAPGFFGGTGFGSLGVSPAMTAALAAAGITRPTAVQSRGIPAIAGGVHVVLGAATGSGKTLAYLVPVIEALKAEEALGAEAAATAAAAEEADAADGSSSSVAAAAAAVATAAGGALRAPHRPRAVVLAPTRELAEQVLAVAKALAHGVKFRVVGAIGGGGGSLRRQTEALARAPVDVLVATTGRLLQLIESRAVDLRYVRHVVVDEVDTLLDAGFEPDLRRVWTAVHRGRPSRAEAVAAAAAGEGPADPSALPPAPQLVAVGATHPRTVEALYDDLFPGARRVEADLHRPPPGLTQRFIPVAAGGKVAELTALLGEASTEGLLRGGRVMVFTNTVDSCRWVDHFLVERGYTTSCVHGSMPPPRRDAAYDAFRGGRTQLLVATDVAARGLDNLAVDHVILFDFPASAVEYLHRAGRTARAGARGRVTSLVTRHDGRLAAAIEAAARGRTDALEGARAAREAEAGAKRDRATASRLHRERVAAVAAEAAGGPSAAGGRSSGRGGRGRGRDGGGRGGGAAAAAAVAAAGGVGGAAPPVGGGVAAAGRRAPRASTGPTR</sequence>
<keyword evidence="2" id="KW-1185">Reference proteome</keyword>
<comment type="caution">
    <text evidence="1">The sequence shown here is derived from an EMBL/GenBank/DDBJ whole genome shotgun (WGS) entry which is preliminary data.</text>
</comment>